<organism evidence="2">
    <name type="scientific">Oikopleura dioica</name>
    <name type="common">Tunicate</name>
    <dbReference type="NCBI Taxonomy" id="34765"/>
    <lineage>
        <taxon>Eukaryota</taxon>
        <taxon>Metazoa</taxon>
        <taxon>Chordata</taxon>
        <taxon>Tunicata</taxon>
        <taxon>Appendicularia</taxon>
        <taxon>Copelata</taxon>
        <taxon>Oikopleuridae</taxon>
        <taxon>Oikopleura</taxon>
    </lineage>
</organism>
<accession>E4XEQ6</accession>
<feature type="region of interest" description="Disordered" evidence="1">
    <location>
        <begin position="984"/>
        <end position="1004"/>
    </location>
</feature>
<dbReference type="Proteomes" id="UP000001307">
    <property type="component" value="Unassembled WGS sequence"/>
</dbReference>
<dbReference type="OrthoDB" id="10071882at2759"/>
<dbReference type="InterPro" id="IPR008160">
    <property type="entry name" value="Collagen"/>
</dbReference>
<feature type="region of interest" description="Disordered" evidence="1">
    <location>
        <begin position="1439"/>
        <end position="1562"/>
    </location>
</feature>
<feature type="region of interest" description="Disordered" evidence="1">
    <location>
        <begin position="487"/>
        <end position="510"/>
    </location>
</feature>
<evidence type="ECO:0000256" key="1">
    <source>
        <dbReference type="SAM" id="MobiDB-lite"/>
    </source>
</evidence>
<dbReference type="Pfam" id="PF01391">
    <property type="entry name" value="Collagen"/>
    <property type="match status" value="1"/>
</dbReference>
<dbReference type="PANTHER" id="PTHR24023">
    <property type="entry name" value="COLLAGEN ALPHA"/>
    <property type="match status" value="1"/>
</dbReference>
<feature type="region of interest" description="Disordered" evidence="1">
    <location>
        <begin position="699"/>
        <end position="730"/>
    </location>
</feature>
<feature type="region of interest" description="Disordered" evidence="1">
    <location>
        <begin position="1055"/>
        <end position="1075"/>
    </location>
</feature>
<protein>
    <recommendedName>
        <fullName evidence="4">Fibrillar collagen NC1 domain-containing protein</fullName>
    </recommendedName>
</protein>
<reference evidence="2" key="1">
    <citation type="journal article" date="2010" name="Science">
        <title>Plasticity of animal genome architecture unmasked by rapid evolution of a pelagic tunicate.</title>
        <authorList>
            <person name="Denoeud F."/>
            <person name="Henriet S."/>
            <person name="Mungpakdee S."/>
            <person name="Aury J.M."/>
            <person name="Da Silva C."/>
            <person name="Brinkmann H."/>
            <person name="Mikhaleva J."/>
            <person name="Olsen L.C."/>
            <person name="Jubin C."/>
            <person name="Canestro C."/>
            <person name="Bouquet J.M."/>
            <person name="Danks G."/>
            <person name="Poulain J."/>
            <person name="Campsteijn C."/>
            <person name="Adamski M."/>
            <person name="Cross I."/>
            <person name="Yadetie F."/>
            <person name="Muffato M."/>
            <person name="Louis A."/>
            <person name="Butcher S."/>
            <person name="Tsagkogeorga G."/>
            <person name="Konrad A."/>
            <person name="Singh S."/>
            <person name="Jensen M.F."/>
            <person name="Cong E.H."/>
            <person name="Eikeseth-Otteraa H."/>
            <person name="Noel B."/>
            <person name="Anthouard V."/>
            <person name="Porcel B.M."/>
            <person name="Kachouri-Lafond R."/>
            <person name="Nishino A."/>
            <person name="Ugolini M."/>
            <person name="Chourrout P."/>
            <person name="Nishida H."/>
            <person name="Aasland R."/>
            <person name="Huzurbazar S."/>
            <person name="Westhof E."/>
            <person name="Delsuc F."/>
            <person name="Lehrach H."/>
            <person name="Reinhardt R."/>
            <person name="Weissenbach J."/>
            <person name="Roy S.W."/>
            <person name="Artiguenave F."/>
            <person name="Postlethwait J.H."/>
            <person name="Manak J.R."/>
            <person name="Thompson E.M."/>
            <person name="Jaillon O."/>
            <person name="Du Pasquier L."/>
            <person name="Boudinot P."/>
            <person name="Liberles D.A."/>
            <person name="Volff J.N."/>
            <person name="Philippe H."/>
            <person name="Lenhard B."/>
            <person name="Roest Crollius H."/>
            <person name="Wincker P."/>
            <person name="Chourrout D."/>
        </authorList>
    </citation>
    <scope>NUCLEOTIDE SEQUENCE [LARGE SCALE GENOMIC DNA]</scope>
</reference>
<sequence>MNNFQESQGDPGRAEAPDGEDGIMIPGDPGDPDKCSFSEENMKKCVTDQAAFKGSFHAYALMSKGDAREADAAGEQGDAGITGCRGKPGSQKQIRIYGPRGPGLAGEPEKKGELGVSVKIGEPRIDRLAGYPGIPGICGSDGITGLQGAPGDTESICGRQGNNGGPGEDGIPGNPGQPGNLGKQGRLLCIGSPCLERITGPQGQKGRVGEPGYTGSSEQPGDQGIHGKIGRSAAPVDCTEAFGEAGDDGVDGHSGIKGMIGIAGQPGSPRQRGLCRLEGPLGETGRKSLPGLKGKIGFQANQRQYQKLKPNAANSVTRVKQVTMELLEETHYLVKTQNRVPGAKKGPQDMAVSAEEKKKTDLLVIMENKTCTNETKEPVGFKGQVGDLGAGVQTRNAKSIYCEKKHCEIDSLKFRSLLGEKRTDGADGISAANTSKPDVFPGNHVEPFDVKSFKGVVAETLRGPRCELGELGEDGPLCYPGPQGGAGMNNFQESQGDPGRAEAPDGEDGIMIPGDPGDPDKCSFSEENMKKCVTDQAAFKGSFHAYALMSKGDAREADAAGEQGDAGITGCRGKPGSQKQIRIYGPRGPGLAGEPEKKGELGVSVKIGEPRIDRLAGYPGIPGICGSDGITGLQGAPGDTGLCVANGEPGLPGESICGRQGNNGGPGEDGIPGNPGQPGNLGKQGRLLCIGSPCLERITGPQGQKGRVGEPGYTGSSEQPGDQGIHGKIGRSAAPVDCTEAFGEAGDDGVDGHSGIKGMIGIAGQPGSPRQRGLCRLEGPLGETGRKSLPELKGKIGFQANQRQYQKLKPNAANSVTRVKQVTMELLEETHYLVKTQNRVPGAKKGPQDMAVSAEEKRKTDLLVIMENKTCTNETKEPVGFKGQVGDLGAGVQTRNAKSIYCEKKHCEIDSLKFRSLLGEKRTDGADGISAANTSKPDVFPGNRVEHFDVKSFKGVVAETLRGPRCELGEDGPLCYPGPQGGAGMNNFQESQGDPGRAEAPDGEDGIMIPGDPGDPDKCSFSEENMKKCVTDQAAFKESFDAYALMSKGDAGEADAAGEQGDAGITGCRGKPGSQKQIRIYGPRGPGLAGQPGMKEELGVSVKIDEPRNYGGTGYPGVPGICGERDHPGTSVTGEKGKRGSDGLTGLQGAPGHLGLCGANGEPGLPGESICRQPGDNGRPGEDRISGHPGQPGCPEKPGLFLRIGSPFPERLTGPQGQKDRVGEPGCTGYPGKSGDQGILGENGKSAAPCVFTEAFGEPNDDGVDCHSGIKGMIGIAGRPGSPRQRGLCRLEGPLGFPGETGRKGLPEFKSNEADSVTGDIQVTMELLEEPGYLVKTENWVPKAKKGPQDMAVSAEEKGKPDLLVILENKACTNETKGPVEFKEQVGDLEAGVKIRKASSLYSAIDFMPRSSPLLGKIRTDAADGISGEPGVILNLSSKPIDGHQDLRDDAGPPGLPGRSGVLGSSCFPGQRGKLGEVGQTGVKGRKSQPGLQGHQGEREEMGPIGDLGKWGLPGETDRPGIEEDEGAVGEKGDSAPPADKGIIGIPELNDKPGGNGTPGKAVEHRKRGEQGFAGEPGALVAKGFPGETGATGNYGENCLLVIVGEIGGQIELQQIDIIEIPFWIQMHLFGMEFDDK</sequence>
<feature type="compositionally biased region" description="Gly residues" evidence="1">
    <location>
        <begin position="661"/>
        <end position="670"/>
    </location>
</feature>
<keyword evidence="3" id="KW-1185">Reference proteome</keyword>
<dbReference type="InterPro" id="IPR050149">
    <property type="entry name" value="Collagen_superfamily"/>
</dbReference>
<feature type="compositionally biased region" description="Gly residues" evidence="1">
    <location>
        <begin position="161"/>
        <end position="170"/>
    </location>
</feature>
<evidence type="ECO:0008006" key="4">
    <source>
        <dbReference type="Google" id="ProtNLM"/>
    </source>
</evidence>
<feature type="region of interest" description="Disordered" evidence="1">
    <location>
        <begin position="655"/>
        <end position="683"/>
    </location>
</feature>
<feature type="region of interest" description="Disordered" evidence="1">
    <location>
        <begin position="1119"/>
        <end position="1238"/>
    </location>
</feature>
<feature type="region of interest" description="Disordered" evidence="1">
    <location>
        <begin position="156"/>
        <end position="183"/>
    </location>
</feature>
<gene>
    <name evidence="2" type="ORF">GSOID_T00008699001</name>
</gene>
<dbReference type="GO" id="GO:0005615">
    <property type="term" value="C:extracellular space"/>
    <property type="evidence" value="ECO:0007669"/>
    <property type="project" value="TreeGrafter"/>
</dbReference>
<dbReference type="PANTHER" id="PTHR24023:SF1082">
    <property type="entry name" value="COLLAGEN TRIPLE HELIX REPEAT"/>
    <property type="match status" value="1"/>
</dbReference>
<feature type="compositionally biased region" description="Basic and acidic residues" evidence="1">
    <location>
        <begin position="1441"/>
        <end position="1451"/>
    </location>
</feature>
<name>E4XEQ6_OIKDI</name>
<evidence type="ECO:0000313" key="3">
    <source>
        <dbReference type="Proteomes" id="UP000001307"/>
    </source>
</evidence>
<dbReference type="GO" id="GO:0031012">
    <property type="term" value="C:extracellular matrix"/>
    <property type="evidence" value="ECO:0007669"/>
    <property type="project" value="TreeGrafter"/>
</dbReference>
<evidence type="ECO:0000313" key="2">
    <source>
        <dbReference type="EMBL" id="CBY19553.1"/>
    </source>
</evidence>
<feature type="region of interest" description="Disordered" evidence="1">
    <location>
        <begin position="199"/>
        <end position="230"/>
    </location>
</feature>
<proteinExistence type="predicted"/>
<feature type="region of interest" description="Disordered" evidence="1">
    <location>
        <begin position="1"/>
        <end position="38"/>
    </location>
</feature>
<dbReference type="InParanoid" id="E4XEQ6"/>
<dbReference type="EMBL" id="FN653042">
    <property type="protein sequence ID" value="CBY19553.1"/>
    <property type="molecule type" value="Genomic_DNA"/>
</dbReference>